<evidence type="ECO:0000259" key="5">
    <source>
        <dbReference type="Pfam" id="PF06441"/>
    </source>
</evidence>
<comment type="similarity">
    <text evidence="1">Belongs to the peptidase S33 family.</text>
</comment>
<dbReference type="SUPFAM" id="SSF53474">
    <property type="entry name" value="alpha/beta-Hydrolases"/>
    <property type="match status" value="1"/>
</dbReference>
<keyword evidence="7" id="KW-1185">Reference proteome</keyword>
<dbReference type="PANTHER" id="PTHR21661:SF35">
    <property type="entry name" value="EPOXIDE HYDROLASE"/>
    <property type="match status" value="1"/>
</dbReference>
<feature type="active site" description="Proton acceptor" evidence="4">
    <location>
        <position position="382"/>
    </location>
</feature>
<comment type="caution">
    <text evidence="6">The sequence shown here is derived from an EMBL/GenBank/DDBJ whole genome shotgun (WGS) entry which is preliminary data.</text>
</comment>
<dbReference type="PIRSF" id="PIRSF001112">
    <property type="entry name" value="Epoxide_hydrolase"/>
    <property type="match status" value="1"/>
</dbReference>
<evidence type="ECO:0000256" key="1">
    <source>
        <dbReference type="ARBA" id="ARBA00010088"/>
    </source>
</evidence>
<dbReference type="Pfam" id="PF06441">
    <property type="entry name" value="EHN"/>
    <property type="match status" value="1"/>
</dbReference>
<evidence type="ECO:0000313" key="6">
    <source>
        <dbReference type="EMBL" id="KAH7367767.1"/>
    </source>
</evidence>
<keyword evidence="3 6" id="KW-0378">Hydrolase</keyword>
<dbReference type="Proteomes" id="UP000813385">
    <property type="component" value="Unassembled WGS sequence"/>
</dbReference>
<dbReference type="GO" id="GO:0004301">
    <property type="term" value="F:epoxide hydrolase activity"/>
    <property type="evidence" value="ECO:0007669"/>
    <property type="project" value="TreeGrafter"/>
</dbReference>
<dbReference type="InterPro" id="IPR000639">
    <property type="entry name" value="Epox_hydrolase-like"/>
</dbReference>
<dbReference type="AlphaFoldDB" id="A0A8K0X5E6"/>
<feature type="active site" description="Nucleophile" evidence="4">
    <location>
        <position position="176"/>
    </location>
</feature>
<feature type="domain" description="Epoxide hydrolase N-terminal" evidence="5">
    <location>
        <begin position="4"/>
        <end position="110"/>
    </location>
</feature>
<proteinExistence type="inferred from homology"/>
<accession>A0A8K0X5E6</accession>
<organism evidence="6 7">
    <name type="scientific">Plectosphaerella cucumerina</name>
    <dbReference type="NCBI Taxonomy" id="40658"/>
    <lineage>
        <taxon>Eukaryota</taxon>
        <taxon>Fungi</taxon>
        <taxon>Dikarya</taxon>
        <taxon>Ascomycota</taxon>
        <taxon>Pezizomycotina</taxon>
        <taxon>Sordariomycetes</taxon>
        <taxon>Hypocreomycetidae</taxon>
        <taxon>Glomerellales</taxon>
        <taxon>Plectosphaerellaceae</taxon>
        <taxon>Plectosphaerella</taxon>
    </lineage>
</organism>
<evidence type="ECO:0000256" key="2">
    <source>
        <dbReference type="ARBA" id="ARBA00022797"/>
    </source>
</evidence>
<sequence length="412" mass="47427">MADISSFKVHIPDSLLEETKIKLKYARLDAGMDDVEWNDLEIGHTPFRKVVEYWRDEYDWRKFESHINTYHHFRTPIEVPGFEPLGIHFLHYRSSHPDAIPLIFPGSFLEALKVIPLLTEPSDGRQAFHVVAPSIPGYGFSDYSKKVGFGLEQHAQCFAILMKKLGYEKYVCQGGDWGSSIVRYMALNDPDANTVQAIHINMFLALPPSQEKAPEKFARYEKNDYNEQELKNLERTKWFATEEARSRCPSSLTDADSRLRGYQRIQETKAVTFGYALHDSPVGMLAWFVGKLKAWTDDYTWTPDELIHWAFIHYQGSPSAAMQIYKEAEAVLNNNPQSMLGRYISQPVGGSLFPKELWLYPREWLEETCNIKFWKQHQKGGHFIAWERPEALAADVAEFYSKTGPVFGGSRV</sequence>
<dbReference type="PANTHER" id="PTHR21661">
    <property type="entry name" value="EPOXIDE HYDROLASE 1-RELATED"/>
    <property type="match status" value="1"/>
</dbReference>
<evidence type="ECO:0000256" key="3">
    <source>
        <dbReference type="ARBA" id="ARBA00022801"/>
    </source>
</evidence>
<name>A0A8K0X5E6_9PEZI</name>
<evidence type="ECO:0000313" key="7">
    <source>
        <dbReference type="Proteomes" id="UP000813385"/>
    </source>
</evidence>
<dbReference type="GO" id="GO:0097176">
    <property type="term" value="P:epoxide metabolic process"/>
    <property type="evidence" value="ECO:0007669"/>
    <property type="project" value="TreeGrafter"/>
</dbReference>
<dbReference type="EMBL" id="JAGPXD010000002">
    <property type="protein sequence ID" value="KAH7367767.1"/>
    <property type="molecule type" value="Genomic_DNA"/>
</dbReference>
<dbReference type="InterPro" id="IPR016292">
    <property type="entry name" value="Epoxide_hydrolase"/>
</dbReference>
<reference evidence="6" key="1">
    <citation type="journal article" date="2021" name="Nat. Commun.">
        <title>Genetic determinants of endophytism in the Arabidopsis root mycobiome.</title>
        <authorList>
            <person name="Mesny F."/>
            <person name="Miyauchi S."/>
            <person name="Thiergart T."/>
            <person name="Pickel B."/>
            <person name="Atanasova L."/>
            <person name="Karlsson M."/>
            <person name="Huettel B."/>
            <person name="Barry K.W."/>
            <person name="Haridas S."/>
            <person name="Chen C."/>
            <person name="Bauer D."/>
            <person name="Andreopoulos W."/>
            <person name="Pangilinan J."/>
            <person name="LaButti K."/>
            <person name="Riley R."/>
            <person name="Lipzen A."/>
            <person name="Clum A."/>
            <person name="Drula E."/>
            <person name="Henrissat B."/>
            <person name="Kohler A."/>
            <person name="Grigoriev I.V."/>
            <person name="Martin F.M."/>
            <person name="Hacquard S."/>
        </authorList>
    </citation>
    <scope>NUCLEOTIDE SEQUENCE</scope>
    <source>
        <strain evidence="6">MPI-CAGE-AT-0016</strain>
    </source>
</reference>
<protein>
    <submittedName>
        <fullName evidence="6">Alpha/Beta hydrolase protein</fullName>
    </submittedName>
</protein>
<gene>
    <name evidence="6" type="ORF">B0T11DRAFT_349161</name>
</gene>
<dbReference type="InterPro" id="IPR010497">
    <property type="entry name" value="Epoxide_hydro_N"/>
</dbReference>
<evidence type="ECO:0000256" key="4">
    <source>
        <dbReference type="PIRSR" id="PIRSR001112-1"/>
    </source>
</evidence>
<dbReference type="OrthoDB" id="7130006at2759"/>
<dbReference type="InterPro" id="IPR029058">
    <property type="entry name" value="AB_hydrolase_fold"/>
</dbReference>
<dbReference type="Gene3D" id="3.40.50.1820">
    <property type="entry name" value="alpha/beta hydrolase"/>
    <property type="match status" value="1"/>
</dbReference>
<dbReference type="PRINTS" id="PR00412">
    <property type="entry name" value="EPOXHYDRLASE"/>
</dbReference>
<feature type="active site" description="Proton donor" evidence="4">
    <location>
        <position position="325"/>
    </location>
</feature>
<keyword evidence="2" id="KW-0058">Aromatic hydrocarbons catabolism</keyword>